<reference evidence="3 4" key="2">
    <citation type="submission" date="2024-05" db="EMBL/GenBank/DDBJ databases">
        <authorList>
            <person name="Chen Y."/>
            <person name="Shah S."/>
            <person name="Dougan E. K."/>
            <person name="Thang M."/>
            <person name="Chan C."/>
        </authorList>
    </citation>
    <scope>NUCLEOTIDE SEQUENCE [LARGE SCALE GENOMIC DNA]</scope>
</reference>
<feature type="compositionally biased region" description="Polar residues" evidence="1">
    <location>
        <begin position="179"/>
        <end position="191"/>
    </location>
</feature>
<dbReference type="AlphaFoldDB" id="A0A9P1DFP7"/>
<evidence type="ECO:0000313" key="4">
    <source>
        <dbReference type="Proteomes" id="UP001152797"/>
    </source>
</evidence>
<gene>
    <name evidence="2" type="ORF">C1SCF055_LOCUS34745</name>
</gene>
<sequence>MADVMGRCSQLPRASRFPLRMVDVISSGNKLLLASRFLPNIMVDVLNLRFPVNMVDVRFPLNMVEVMGSLGRLLLASRFLSSRSKLLWASHPNMVAVPLSMVDVMGRARELLWASRFLNIKLPLASRLTFNMVDALSLRFPVNMVDVLSCRSKLLLARVRAAPSGHSCPLQADPPNMGIPSQTQPEFSKSNGKVVTYDVEKLEDAQ</sequence>
<dbReference type="EMBL" id="CAMXCT020004511">
    <property type="protein sequence ID" value="CAL1162755.1"/>
    <property type="molecule type" value="Genomic_DNA"/>
</dbReference>
<keyword evidence="4" id="KW-1185">Reference proteome</keyword>
<dbReference type="Proteomes" id="UP001152797">
    <property type="component" value="Unassembled WGS sequence"/>
</dbReference>
<feature type="non-terminal residue" evidence="2">
    <location>
        <position position="1"/>
    </location>
</feature>
<proteinExistence type="predicted"/>
<organism evidence="2">
    <name type="scientific">Cladocopium goreaui</name>
    <dbReference type="NCBI Taxonomy" id="2562237"/>
    <lineage>
        <taxon>Eukaryota</taxon>
        <taxon>Sar</taxon>
        <taxon>Alveolata</taxon>
        <taxon>Dinophyceae</taxon>
        <taxon>Suessiales</taxon>
        <taxon>Symbiodiniaceae</taxon>
        <taxon>Cladocopium</taxon>
    </lineage>
</organism>
<name>A0A9P1DFP7_9DINO</name>
<evidence type="ECO:0000256" key="1">
    <source>
        <dbReference type="SAM" id="MobiDB-lite"/>
    </source>
</evidence>
<feature type="region of interest" description="Disordered" evidence="1">
    <location>
        <begin position="167"/>
        <end position="191"/>
    </location>
</feature>
<reference evidence="2" key="1">
    <citation type="submission" date="2022-10" db="EMBL/GenBank/DDBJ databases">
        <authorList>
            <person name="Chen Y."/>
            <person name="Dougan E. K."/>
            <person name="Chan C."/>
            <person name="Rhodes N."/>
            <person name="Thang M."/>
        </authorList>
    </citation>
    <scope>NUCLEOTIDE SEQUENCE</scope>
</reference>
<dbReference type="EMBL" id="CAMXCT010004511">
    <property type="protein sequence ID" value="CAI4009380.1"/>
    <property type="molecule type" value="Genomic_DNA"/>
</dbReference>
<comment type="caution">
    <text evidence="2">The sequence shown here is derived from an EMBL/GenBank/DDBJ whole genome shotgun (WGS) entry which is preliminary data.</text>
</comment>
<evidence type="ECO:0000313" key="2">
    <source>
        <dbReference type="EMBL" id="CAI4009380.1"/>
    </source>
</evidence>
<protein>
    <submittedName>
        <fullName evidence="2">Uncharacterized protein</fullName>
    </submittedName>
</protein>
<accession>A0A9P1DFP7</accession>
<dbReference type="EMBL" id="CAMXCT030004511">
    <property type="protein sequence ID" value="CAL4796692.1"/>
    <property type="molecule type" value="Genomic_DNA"/>
</dbReference>
<evidence type="ECO:0000313" key="3">
    <source>
        <dbReference type="EMBL" id="CAL4796692.1"/>
    </source>
</evidence>